<dbReference type="Gene3D" id="2.40.320.10">
    <property type="entry name" value="Hypothetical Protein Pfu-838710-001"/>
    <property type="match status" value="1"/>
</dbReference>
<name>A0A1M6JG05_9CLOT</name>
<keyword evidence="3" id="KW-1185">Reference proteome</keyword>
<dbReference type="STRING" id="1121298.SAMN05444401_3088"/>
<dbReference type="PROSITE" id="PS51707">
    <property type="entry name" value="CYTH"/>
    <property type="match status" value="1"/>
</dbReference>
<feature type="domain" description="CYTH" evidence="1">
    <location>
        <begin position="1"/>
        <end position="175"/>
    </location>
</feature>
<organism evidence="2 3">
    <name type="scientific">Clostridium amylolyticum</name>
    <dbReference type="NCBI Taxonomy" id="1121298"/>
    <lineage>
        <taxon>Bacteria</taxon>
        <taxon>Bacillati</taxon>
        <taxon>Bacillota</taxon>
        <taxon>Clostridia</taxon>
        <taxon>Eubacteriales</taxon>
        <taxon>Clostridiaceae</taxon>
        <taxon>Clostridium</taxon>
    </lineage>
</organism>
<accession>A0A1M6JG05</accession>
<dbReference type="OrthoDB" id="1953701at2"/>
<dbReference type="PANTHER" id="PTHR21028">
    <property type="entry name" value="SI:CH211-156B7.4"/>
    <property type="match status" value="1"/>
</dbReference>
<sequence>MKELETKILDIDMEKVRRIMIENKIPLVKKEEQINNIYDFEGMPLLKRKGYARVRVVNDMLRNKKEYYMTVKKMISQEKFKLMEENEVKVDNAEVAKKIFEALGLKLVQSIGKYRESYKYKNTLIEIDVNDKSFCPFPYVEIETTSESELDEVLELLGYTLADTTSKTIYEILEERGVNHSNIKGI</sequence>
<gene>
    <name evidence="2" type="ORF">SAMN05444401_3088</name>
</gene>
<dbReference type="Proteomes" id="UP000184080">
    <property type="component" value="Unassembled WGS sequence"/>
</dbReference>
<proteinExistence type="predicted"/>
<dbReference type="InterPro" id="IPR023577">
    <property type="entry name" value="CYTH_domain"/>
</dbReference>
<dbReference type="AlphaFoldDB" id="A0A1M6JG05"/>
<dbReference type="Pfam" id="PF01928">
    <property type="entry name" value="CYTH"/>
    <property type="match status" value="1"/>
</dbReference>
<evidence type="ECO:0000313" key="2">
    <source>
        <dbReference type="EMBL" id="SHJ45636.1"/>
    </source>
</evidence>
<dbReference type="SUPFAM" id="SSF55154">
    <property type="entry name" value="CYTH-like phosphatases"/>
    <property type="match status" value="1"/>
</dbReference>
<evidence type="ECO:0000313" key="3">
    <source>
        <dbReference type="Proteomes" id="UP000184080"/>
    </source>
</evidence>
<protein>
    <submittedName>
        <fullName evidence="2">Adenylate cyclase, class 2</fullName>
    </submittedName>
</protein>
<dbReference type="InterPro" id="IPR033469">
    <property type="entry name" value="CYTH-like_dom_sf"/>
</dbReference>
<reference evidence="2 3" key="1">
    <citation type="submission" date="2016-11" db="EMBL/GenBank/DDBJ databases">
        <authorList>
            <person name="Jaros S."/>
            <person name="Januszkiewicz K."/>
            <person name="Wedrychowicz H."/>
        </authorList>
    </citation>
    <scope>NUCLEOTIDE SEQUENCE [LARGE SCALE GENOMIC DNA]</scope>
    <source>
        <strain evidence="2 3">DSM 21864</strain>
    </source>
</reference>
<dbReference type="EMBL" id="FQZO01000005">
    <property type="protein sequence ID" value="SHJ45636.1"/>
    <property type="molecule type" value="Genomic_DNA"/>
</dbReference>
<dbReference type="InterPro" id="IPR008173">
    <property type="entry name" value="Adenylyl_cyclase_CyaB"/>
</dbReference>
<dbReference type="SMART" id="SM01118">
    <property type="entry name" value="CYTH"/>
    <property type="match status" value="1"/>
</dbReference>
<dbReference type="RefSeq" id="WP_073008602.1">
    <property type="nucleotide sequence ID" value="NZ_FQZO01000005.1"/>
</dbReference>
<dbReference type="PANTHER" id="PTHR21028:SF2">
    <property type="entry name" value="CYTH DOMAIN-CONTAINING PROTEIN"/>
    <property type="match status" value="1"/>
</dbReference>
<dbReference type="CDD" id="cd07890">
    <property type="entry name" value="CYTH-like_AC_IV-like"/>
    <property type="match status" value="1"/>
</dbReference>
<evidence type="ECO:0000259" key="1">
    <source>
        <dbReference type="PROSITE" id="PS51707"/>
    </source>
</evidence>